<sequence length="477" mass="55310">MKLSVDLLLKPFQHLIKTIIDLFFDLLGFAVSGGCDSMALCLLFQNMADRVYTFTVDHQLRPKSREEAEEVHKKMIQMGFQHKILTIDWKKDKYLKGSLEALLRDQRYTVLTQECLNHDIGVLFLGHHLNDQVETVLMRLIRKSGSSGLACMQKISLNPMIGRVKDSEKILICRPFLDIPKIALKSACEKYGLIFFEDPTNTLVNISKRNAIRVLLQKPEQLPKALRPDSMLHLARVMSLKRMEIAEKVKQLLTRTHITFSEMTGSLNTTCDMNIYDENIATLSKWLEHLVFIVSPLPRQRISVVRRIVVDLFEKKLVKTKQYTVGGVLIHTTHHSQTLFMQLSRQPYAKSMKEHFVVFLQSSSLSNPQNTWILWDGRWWIRILSRNNEIIQFKVRPLMESDMKQLYSMIYTANSCNRKIMLDSLKTIKECVRFAVPLVETKTKIIGLPTLGIIFDYTFIIETKFKIDMSTQLNCIR</sequence>
<dbReference type="GO" id="GO:0008033">
    <property type="term" value="P:tRNA processing"/>
    <property type="evidence" value="ECO:0007669"/>
    <property type="project" value="UniProtKB-KW"/>
</dbReference>
<dbReference type="HAMAP" id="MF_01161">
    <property type="entry name" value="tRNA_Ile_lys_synt"/>
    <property type="match status" value="1"/>
</dbReference>
<dbReference type="GO" id="GO:0005524">
    <property type="term" value="F:ATP binding"/>
    <property type="evidence" value="ECO:0007669"/>
    <property type="project" value="UniProtKB-KW"/>
</dbReference>
<dbReference type="InterPro" id="IPR012795">
    <property type="entry name" value="tRNA_Ile_lys_synt_N"/>
</dbReference>
<evidence type="ECO:0000259" key="7">
    <source>
        <dbReference type="Pfam" id="PF01171"/>
    </source>
</evidence>
<dbReference type="GeneID" id="28937391"/>
<dbReference type="AlphaFoldDB" id="A0A0W4ZE53"/>
<dbReference type="VEuPathDB" id="FungiDB:T552_02656"/>
<dbReference type="EC" id="6.3.4.19" evidence="1"/>
<dbReference type="GO" id="GO:0032267">
    <property type="term" value="F:tRNA(Ile)-lysidine synthase activity"/>
    <property type="evidence" value="ECO:0007669"/>
    <property type="project" value="UniProtKB-EC"/>
</dbReference>
<accession>A0A0W4ZE53</accession>
<evidence type="ECO:0000313" key="9">
    <source>
        <dbReference type="Proteomes" id="UP000054454"/>
    </source>
</evidence>
<organism evidence="8 9">
    <name type="scientific">Pneumocystis carinii (strain B80)</name>
    <name type="common">Rat pneumocystis pneumonia agent</name>
    <name type="synonym">Pneumocystis carinii f. sp. carinii</name>
    <dbReference type="NCBI Taxonomy" id="1408658"/>
    <lineage>
        <taxon>Eukaryota</taxon>
        <taxon>Fungi</taxon>
        <taxon>Dikarya</taxon>
        <taxon>Ascomycota</taxon>
        <taxon>Taphrinomycotina</taxon>
        <taxon>Pneumocystomycetes</taxon>
        <taxon>Pneumocystaceae</taxon>
        <taxon>Pneumocystis</taxon>
    </lineage>
</organism>
<protein>
    <recommendedName>
        <fullName evidence="1">tRNA(Ile)-lysidine synthetase</fullName>
        <ecNumber evidence="1">6.3.4.19</ecNumber>
    </recommendedName>
</protein>
<dbReference type="NCBIfam" id="TIGR02432">
    <property type="entry name" value="lysidine_TilS_N"/>
    <property type="match status" value="1"/>
</dbReference>
<dbReference type="RefSeq" id="XP_018224982.1">
    <property type="nucleotide sequence ID" value="XM_018371188.1"/>
</dbReference>
<evidence type="ECO:0000256" key="2">
    <source>
        <dbReference type="ARBA" id="ARBA00022598"/>
    </source>
</evidence>
<keyword evidence="9" id="KW-1185">Reference proteome</keyword>
<keyword evidence="2" id="KW-0436">Ligase</keyword>
<dbReference type="PANTHER" id="PTHR43033">
    <property type="entry name" value="TRNA(ILE)-LYSIDINE SYNTHASE-RELATED"/>
    <property type="match status" value="1"/>
</dbReference>
<evidence type="ECO:0000256" key="6">
    <source>
        <dbReference type="ARBA" id="ARBA00048539"/>
    </source>
</evidence>
<name>A0A0W4ZE53_PNEC8</name>
<dbReference type="CDD" id="cd01992">
    <property type="entry name" value="TilS_N"/>
    <property type="match status" value="1"/>
</dbReference>
<evidence type="ECO:0000256" key="1">
    <source>
        <dbReference type="ARBA" id="ARBA00013267"/>
    </source>
</evidence>
<dbReference type="Proteomes" id="UP000054454">
    <property type="component" value="Unassembled WGS sequence"/>
</dbReference>
<evidence type="ECO:0000256" key="4">
    <source>
        <dbReference type="ARBA" id="ARBA00022741"/>
    </source>
</evidence>
<dbReference type="OrthoDB" id="434144at2759"/>
<feature type="domain" description="tRNA(Ile)-lysidine/2-thiocytidine synthase N-terminal" evidence="7">
    <location>
        <begin position="29"/>
        <end position="213"/>
    </location>
</feature>
<comment type="catalytic activity">
    <reaction evidence="6">
        <text>cytidine(34) in tRNA(Ile2) + L-lysine + ATP = lysidine(34) in tRNA(Ile2) + AMP + diphosphate + H(+)</text>
        <dbReference type="Rhea" id="RHEA:43744"/>
        <dbReference type="Rhea" id="RHEA-COMP:10625"/>
        <dbReference type="Rhea" id="RHEA-COMP:10670"/>
        <dbReference type="ChEBI" id="CHEBI:15378"/>
        <dbReference type="ChEBI" id="CHEBI:30616"/>
        <dbReference type="ChEBI" id="CHEBI:32551"/>
        <dbReference type="ChEBI" id="CHEBI:33019"/>
        <dbReference type="ChEBI" id="CHEBI:82748"/>
        <dbReference type="ChEBI" id="CHEBI:83665"/>
        <dbReference type="ChEBI" id="CHEBI:456215"/>
        <dbReference type="EC" id="6.3.4.19"/>
    </reaction>
</comment>
<dbReference type="Pfam" id="PF01171">
    <property type="entry name" value="ATP_bind_3"/>
    <property type="match status" value="1"/>
</dbReference>
<keyword evidence="4" id="KW-0547">Nucleotide-binding</keyword>
<dbReference type="Gene3D" id="3.40.50.620">
    <property type="entry name" value="HUPs"/>
    <property type="match status" value="1"/>
</dbReference>
<dbReference type="SUPFAM" id="SSF52402">
    <property type="entry name" value="Adenine nucleotide alpha hydrolases-like"/>
    <property type="match status" value="1"/>
</dbReference>
<evidence type="ECO:0000256" key="5">
    <source>
        <dbReference type="ARBA" id="ARBA00022840"/>
    </source>
</evidence>
<dbReference type="EMBL" id="LFVZ01000012">
    <property type="protein sequence ID" value="KTW26647.1"/>
    <property type="molecule type" value="Genomic_DNA"/>
</dbReference>
<evidence type="ECO:0000313" key="8">
    <source>
        <dbReference type="EMBL" id="KTW26647.1"/>
    </source>
</evidence>
<reference evidence="9" key="1">
    <citation type="journal article" date="2016" name="Nat. Commun.">
        <title>Genome analysis of three Pneumocystis species reveals adaptation mechanisms to life exclusively in mammalian hosts.</title>
        <authorList>
            <person name="Ma L."/>
            <person name="Chen Z."/>
            <person name="Huang D.W."/>
            <person name="Kutty G."/>
            <person name="Ishihara M."/>
            <person name="Wang H."/>
            <person name="Abouelleil A."/>
            <person name="Bishop L."/>
            <person name="Davey E."/>
            <person name="Deng R."/>
            <person name="Deng X."/>
            <person name="Fan L."/>
            <person name="Fantoni G."/>
            <person name="Fitzgerald M."/>
            <person name="Gogineni E."/>
            <person name="Goldberg J.M."/>
            <person name="Handley G."/>
            <person name="Hu X."/>
            <person name="Huber C."/>
            <person name="Jiao X."/>
            <person name="Jones K."/>
            <person name="Levin J.Z."/>
            <person name="Liu Y."/>
            <person name="Macdonald P."/>
            <person name="Melnikov A."/>
            <person name="Raley C."/>
            <person name="Sassi M."/>
            <person name="Sherman B.T."/>
            <person name="Song X."/>
            <person name="Sykes S."/>
            <person name="Tran B."/>
            <person name="Walsh L."/>
            <person name="Xia Y."/>
            <person name="Yang J."/>
            <person name="Young S."/>
            <person name="Zeng Q."/>
            <person name="Zheng X."/>
            <person name="Stephens R."/>
            <person name="Nusbaum C."/>
            <person name="Birren B.W."/>
            <person name="Azadi P."/>
            <person name="Lempicki R.A."/>
            <person name="Cuomo C.A."/>
            <person name="Kovacs J.A."/>
        </authorList>
    </citation>
    <scope>NUCLEOTIDE SEQUENCE [LARGE SCALE GENOMIC DNA]</scope>
    <source>
        <strain evidence="9">B80</strain>
    </source>
</reference>
<dbReference type="InterPro" id="IPR011063">
    <property type="entry name" value="TilS/TtcA_N"/>
</dbReference>
<dbReference type="InterPro" id="IPR014729">
    <property type="entry name" value="Rossmann-like_a/b/a_fold"/>
</dbReference>
<gene>
    <name evidence="8" type="ORF">T552_02656</name>
</gene>
<comment type="caution">
    <text evidence="8">The sequence shown here is derived from an EMBL/GenBank/DDBJ whole genome shotgun (WGS) entry which is preliminary data.</text>
</comment>
<proteinExistence type="inferred from homology"/>
<evidence type="ECO:0000256" key="3">
    <source>
        <dbReference type="ARBA" id="ARBA00022694"/>
    </source>
</evidence>
<dbReference type="InterPro" id="IPR012094">
    <property type="entry name" value="tRNA_Ile_lys_synt"/>
</dbReference>
<keyword evidence="5" id="KW-0067">ATP-binding</keyword>
<dbReference type="PANTHER" id="PTHR43033:SF1">
    <property type="entry name" value="TRNA(ILE)-LYSIDINE SYNTHASE-RELATED"/>
    <property type="match status" value="1"/>
</dbReference>
<keyword evidence="3" id="KW-0819">tRNA processing</keyword>